<dbReference type="CDD" id="cd09274">
    <property type="entry name" value="RNase_HI_RT_Ty3"/>
    <property type="match status" value="1"/>
</dbReference>
<evidence type="ECO:0000256" key="5">
    <source>
        <dbReference type="ARBA" id="ARBA00022801"/>
    </source>
</evidence>
<dbReference type="GO" id="GO:0004519">
    <property type="term" value="F:endonuclease activity"/>
    <property type="evidence" value="ECO:0007669"/>
    <property type="project" value="UniProtKB-KW"/>
</dbReference>
<reference evidence="8 9" key="1">
    <citation type="submission" date="2019-07" db="EMBL/GenBank/DDBJ databases">
        <title>Diversity of Bacteria from Kongsfjorden, Arctic.</title>
        <authorList>
            <person name="Yu Y."/>
        </authorList>
    </citation>
    <scope>NUCLEOTIDE SEQUENCE [LARGE SCALE GENOMIC DNA]</scope>
    <source>
        <strain evidence="8 9">SM1923</strain>
    </source>
</reference>
<dbReference type="SUPFAM" id="SSF56672">
    <property type="entry name" value="DNA/RNA polymerases"/>
    <property type="match status" value="1"/>
</dbReference>
<protein>
    <submittedName>
        <fullName evidence="8">DDE-type integrase/transposase/recombinase</fullName>
    </submittedName>
</protein>
<comment type="caution">
    <text evidence="8">The sequence shown here is derived from an EMBL/GenBank/DDBJ whole genome shotgun (WGS) entry which is preliminary data.</text>
</comment>
<dbReference type="InterPro" id="IPR043128">
    <property type="entry name" value="Rev_trsase/Diguanyl_cyclase"/>
</dbReference>
<dbReference type="GO" id="GO:0015074">
    <property type="term" value="P:DNA integration"/>
    <property type="evidence" value="ECO:0007669"/>
    <property type="project" value="InterPro"/>
</dbReference>
<dbReference type="Gene3D" id="1.10.340.70">
    <property type="match status" value="1"/>
</dbReference>
<evidence type="ECO:0000256" key="3">
    <source>
        <dbReference type="ARBA" id="ARBA00022722"/>
    </source>
</evidence>
<dbReference type="InterPro" id="IPR043502">
    <property type="entry name" value="DNA/RNA_pol_sf"/>
</dbReference>
<dbReference type="InterPro" id="IPR041373">
    <property type="entry name" value="RT_RNaseH"/>
</dbReference>
<dbReference type="Proteomes" id="UP000319941">
    <property type="component" value="Unassembled WGS sequence"/>
</dbReference>
<gene>
    <name evidence="8" type="ORF">FQP86_17525</name>
</gene>
<feature type="domain" description="Integrase catalytic" evidence="7">
    <location>
        <begin position="350"/>
        <end position="469"/>
    </location>
</feature>
<evidence type="ECO:0000256" key="6">
    <source>
        <dbReference type="ARBA" id="ARBA00022918"/>
    </source>
</evidence>
<dbReference type="PANTHER" id="PTHR35046">
    <property type="entry name" value="ZINC KNUCKLE (CCHC-TYPE) FAMILY PROTEIN"/>
    <property type="match status" value="1"/>
</dbReference>
<sequence>MSSQVVFLGFIVSSEGMRADPEKVRAIVEWPEPRNIHEVRSFHGLATFYRRFIRGFSTIMAPITECMKKGEFVWSKAAVKAFKEIKGKMVEAPVMRLPDFSKVFEVACDASGVGIGGVLSQEGHPVAYFSEKLNEAKQKYSTYDKEFYAVVQSLRHWRHYLLPQEFVLFSDHEALRYLHSQKKLNPRHAKWVAFLQEYSFVLKHKAGVENKPADALSRRVALLNSLSVEVVGFEQLKDEYPICPDFGGTYASLSSDQHIMGEYVLKDGFLFKGDRLCIPRMSLREFLIWELHSGGIAGHFGRDKTIALVEDRFYWPSLKRDVAKVLGQCRTCQLAKQRKQNTGLYTPLLVPHAPWQDISMDFVLGLPKTIKKHDSVFVVVDRFSKMAHFLPCSKTSDASHVARIFFDGVVRLHGLPKTIVSDRDVRFTSYFWKTLWHIMGTRLQFSTAYHPQTDGQTEVVNHSLGNLLR</sequence>
<dbReference type="AlphaFoldDB" id="A0A558HD85"/>
<accession>A0A558HD85</accession>
<evidence type="ECO:0000256" key="1">
    <source>
        <dbReference type="ARBA" id="ARBA00022679"/>
    </source>
</evidence>
<dbReference type="GO" id="GO:0003964">
    <property type="term" value="F:RNA-directed DNA polymerase activity"/>
    <property type="evidence" value="ECO:0007669"/>
    <property type="project" value="UniProtKB-KW"/>
</dbReference>
<evidence type="ECO:0000313" key="9">
    <source>
        <dbReference type="Proteomes" id="UP000319941"/>
    </source>
</evidence>
<proteinExistence type="predicted"/>
<dbReference type="PROSITE" id="PS50994">
    <property type="entry name" value="INTEGRASE"/>
    <property type="match status" value="1"/>
</dbReference>
<dbReference type="Gene3D" id="3.30.70.270">
    <property type="match status" value="1"/>
</dbReference>
<dbReference type="GO" id="GO:0003676">
    <property type="term" value="F:nucleic acid binding"/>
    <property type="evidence" value="ECO:0007669"/>
    <property type="project" value="InterPro"/>
</dbReference>
<keyword evidence="4" id="KW-0255">Endonuclease</keyword>
<keyword evidence="1" id="KW-0808">Transferase</keyword>
<evidence type="ECO:0000259" key="7">
    <source>
        <dbReference type="PROSITE" id="PS50994"/>
    </source>
</evidence>
<dbReference type="SUPFAM" id="SSF53098">
    <property type="entry name" value="Ribonuclease H-like"/>
    <property type="match status" value="1"/>
</dbReference>
<dbReference type="OrthoDB" id="9774685at2"/>
<dbReference type="Gene3D" id="3.30.420.10">
    <property type="entry name" value="Ribonuclease H-like superfamily/Ribonuclease H"/>
    <property type="match status" value="1"/>
</dbReference>
<evidence type="ECO:0000256" key="2">
    <source>
        <dbReference type="ARBA" id="ARBA00022695"/>
    </source>
</evidence>
<evidence type="ECO:0000256" key="4">
    <source>
        <dbReference type="ARBA" id="ARBA00022759"/>
    </source>
</evidence>
<dbReference type="InterPro" id="IPR036397">
    <property type="entry name" value="RNaseH_sf"/>
</dbReference>
<dbReference type="GO" id="GO:0016787">
    <property type="term" value="F:hydrolase activity"/>
    <property type="evidence" value="ECO:0007669"/>
    <property type="project" value="UniProtKB-KW"/>
</dbReference>
<dbReference type="InterPro" id="IPR001584">
    <property type="entry name" value="Integrase_cat-core"/>
</dbReference>
<keyword evidence="6" id="KW-0695">RNA-directed DNA polymerase</keyword>
<organism evidence="8 9">
    <name type="scientific">Cobetia crustatorum</name>
    <dbReference type="NCBI Taxonomy" id="553385"/>
    <lineage>
        <taxon>Bacteria</taxon>
        <taxon>Pseudomonadati</taxon>
        <taxon>Pseudomonadota</taxon>
        <taxon>Gammaproteobacteria</taxon>
        <taxon>Oceanospirillales</taxon>
        <taxon>Halomonadaceae</taxon>
        <taxon>Cobetia</taxon>
    </lineage>
</organism>
<keyword evidence="2" id="KW-0548">Nucleotidyltransferase</keyword>
<name>A0A558HD85_9GAMM</name>
<keyword evidence="5" id="KW-0378">Hydrolase</keyword>
<dbReference type="InterPro" id="IPR041588">
    <property type="entry name" value="Integrase_H2C2"/>
</dbReference>
<dbReference type="InterPro" id="IPR012337">
    <property type="entry name" value="RNaseH-like_sf"/>
</dbReference>
<dbReference type="Pfam" id="PF00665">
    <property type="entry name" value="rve"/>
    <property type="match status" value="1"/>
</dbReference>
<dbReference type="FunFam" id="1.10.340.70:FF:000001">
    <property type="entry name" value="Retrovirus-related Pol polyprotein from transposon gypsy-like Protein"/>
    <property type="match status" value="1"/>
</dbReference>
<keyword evidence="9" id="KW-1185">Reference proteome</keyword>
<dbReference type="Pfam" id="PF17921">
    <property type="entry name" value="Integrase_H2C2"/>
    <property type="match status" value="1"/>
</dbReference>
<dbReference type="PANTHER" id="PTHR35046:SF9">
    <property type="entry name" value="RNA-DIRECTED DNA POLYMERASE"/>
    <property type="match status" value="1"/>
</dbReference>
<dbReference type="Pfam" id="PF17917">
    <property type="entry name" value="RT_RNaseH"/>
    <property type="match status" value="1"/>
</dbReference>
<dbReference type="EMBL" id="VNFH01000026">
    <property type="protein sequence ID" value="TVU67093.1"/>
    <property type="molecule type" value="Genomic_DNA"/>
</dbReference>
<keyword evidence="3" id="KW-0540">Nuclease</keyword>
<evidence type="ECO:0000313" key="8">
    <source>
        <dbReference type="EMBL" id="TVU67093.1"/>
    </source>
</evidence>
<dbReference type="FunFam" id="3.30.70.270:FF:000020">
    <property type="entry name" value="Transposon Tf2-6 polyprotein-like Protein"/>
    <property type="match status" value="1"/>
</dbReference>